<organism evidence="2 3">
    <name type="scientific">Juglans regia</name>
    <name type="common">English walnut</name>
    <dbReference type="NCBI Taxonomy" id="51240"/>
    <lineage>
        <taxon>Eukaryota</taxon>
        <taxon>Viridiplantae</taxon>
        <taxon>Streptophyta</taxon>
        <taxon>Embryophyta</taxon>
        <taxon>Tracheophyta</taxon>
        <taxon>Spermatophyta</taxon>
        <taxon>Magnoliopsida</taxon>
        <taxon>eudicotyledons</taxon>
        <taxon>Gunneridae</taxon>
        <taxon>Pentapetalae</taxon>
        <taxon>rosids</taxon>
        <taxon>fabids</taxon>
        <taxon>Fagales</taxon>
        <taxon>Juglandaceae</taxon>
        <taxon>Juglans</taxon>
    </lineage>
</organism>
<gene>
    <name evidence="2" type="ORF">F2P56_022197</name>
</gene>
<dbReference type="InterPro" id="IPR013103">
    <property type="entry name" value="RVT_2"/>
</dbReference>
<dbReference type="InterPro" id="IPR043502">
    <property type="entry name" value="DNA/RNA_pol_sf"/>
</dbReference>
<evidence type="ECO:0000313" key="2">
    <source>
        <dbReference type="EMBL" id="KAF5458142.1"/>
    </source>
</evidence>
<evidence type="ECO:0000259" key="1">
    <source>
        <dbReference type="Pfam" id="PF07727"/>
    </source>
</evidence>
<dbReference type="EMBL" id="LIHL02000010">
    <property type="protein sequence ID" value="KAF5458142.1"/>
    <property type="molecule type" value="Genomic_DNA"/>
</dbReference>
<name>A0A833UJW8_JUGRE</name>
<comment type="caution">
    <text evidence="2">The sequence shown here is derived from an EMBL/GenBank/DDBJ whole genome shotgun (WGS) entry which is preliminary data.</text>
</comment>
<reference evidence="2" key="1">
    <citation type="submission" date="2015-10" db="EMBL/GenBank/DDBJ databases">
        <authorList>
            <person name="Martinez-Garcia P.J."/>
            <person name="Crepeau M.W."/>
            <person name="Puiu D."/>
            <person name="Gonzalez-Ibeas D."/>
            <person name="Whalen J."/>
            <person name="Stevens K."/>
            <person name="Paul R."/>
            <person name="Butterfield T."/>
            <person name="Britton M."/>
            <person name="Reagan R."/>
            <person name="Chakraborty S."/>
            <person name="Walawage S.L."/>
            <person name="Vasquez-Gross H.A."/>
            <person name="Cardeno C."/>
            <person name="Famula R."/>
            <person name="Pratt K."/>
            <person name="Kuruganti S."/>
            <person name="Aradhya M.K."/>
            <person name="Leslie C.A."/>
            <person name="Dandekar A.M."/>
            <person name="Salzberg S.L."/>
            <person name="Wegrzyn J.L."/>
            <person name="Langley C.H."/>
            <person name="Neale D.B."/>
        </authorList>
    </citation>
    <scope>NUCLEOTIDE SEQUENCE</scope>
    <source>
        <tissue evidence="2">Leaves</tissue>
    </source>
</reference>
<reference evidence="2" key="2">
    <citation type="submission" date="2020-03" db="EMBL/GenBank/DDBJ databases">
        <title>Walnut 2.0.</title>
        <authorList>
            <person name="Marrano A."/>
            <person name="Britton M."/>
            <person name="Zimin A.V."/>
            <person name="Zaini P.A."/>
            <person name="Workman R."/>
            <person name="Puiu D."/>
            <person name="Bianco L."/>
            <person name="Allen B.J."/>
            <person name="Troggio M."/>
            <person name="Leslie C.A."/>
            <person name="Timp W."/>
            <person name="Dendekar A."/>
            <person name="Salzberg S.L."/>
            <person name="Neale D.B."/>
        </authorList>
    </citation>
    <scope>NUCLEOTIDE SEQUENCE</scope>
    <source>
        <tissue evidence="2">Leaves</tissue>
    </source>
</reference>
<dbReference type="SUPFAM" id="SSF56672">
    <property type="entry name" value="DNA/RNA polymerases"/>
    <property type="match status" value="1"/>
</dbReference>
<accession>A0A833UJW8</accession>
<protein>
    <recommendedName>
        <fullName evidence="1">Reverse transcriptase Ty1/copia-type domain-containing protein</fullName>
    </recommendedName>
</protein>
<sequence length="134" mass="15273">MEHKCWQNAMQIELQALEENHTWDIVPCPPTIKPIGSKWVFSVKLRFDGSLDRYKANLVALGNKQEYGIDYEETFAHVAKMTTARTILAIAASQSWQLHQMDVKNVFLHGDLQEEIYMKLPSGMTTSSLIMSVS</sequence>
<dbReference type="Pfam" id="PF07727">
    <property type="entry name" value="RVT_2"/>
    <property type="match status" value="1"/>
</dbReference>
<dbReference type="Proteomes" id="UP000619265">
    <property type="component" value="Unassembled WGS sequence"/>
</dbReference>
<evidence type="ECO:0000313" key="3">
    <source>
        <dbReference type="Proteomes" id="UP000619265"/>
    </source>
</evidence>
<feature type="domain" description="Reverse transcriptase Ty1/copia-type" evidence="1">
    <location>
        <begin position="20"/>
        <end position="125"/>
    </location>
</feature>
<dbReference type="AlphaFoldDB" id="A0A833UJW8"/>
<dbReference type="Gramene" id="Jr10_12040_p2">
    <property type="protein sequence ID" value="cds.Jr10_12040_p2"/>
    <property type="gene ID" value="Jr10_12040"/>
</dbReference>
<proteinExistence type="predicted"/>